<dbReference type="RefSeq" id="WP_089842767.1">
    <property type="nucleotide sequence ID" value="NZ_FOZL01000002.1"/>
</dbReference>
<dbReference type="Gene3D" id="2.170.150.40">
    <property type="entry name" value="Domain of unknown function (DUF427)"/>
    <property type="match status" value="1"/>
</dbReference>
<dbReference type="Pfam" id="PF04248">
    <property type="entry name" value="NTP_transf_9"/>
    <property type="match status" value="1"/>
</dbReference>
<evidence type="ECO:0000313" key="3">
    <source>
        <dbReference type="Proteomes" id="UP000199024"/>
    </source>
</evidence>
<accession>A0A1I6MYP2</accession>
<dbReference type="PANTHER" id="PTHR43058">
    <property type="entry name" value="SLR0655 PROTEIN"/>
    <property type="match status" value="1"/>
</dbReference>
<protein>
    <submittedName>
        <fullName evidence="2">Uncharacterized conserved protein, DUF427 family</fullName>
    </submittedName>
</protein>
<sequence>MTNKDGVESVWDYPRPPRMEPTVRHLRVLHQGVVLAETTSALRILETSHPPVYYIPQGDIAMEHMRASSRRSSFCEFKGLATYWTIDVGGQISADAAWSYAAPSAAYAGLKDRLAFYASRVDECWVDGERVEAQPGNFYGGWITRDLRGPFKGAPGTMGW</sequence>
<name>A0A1I6MYP2_9BACT</name>
<proteinExistence type="predicted"/>
<feature type="domain" description="DUF427" evidence="1">
    <location>
        <begin position="27"/>
        <end position="118"/>
    </location>
</feature>
<dbReference type="STRING" id="474950.SAMN05421771_3868"/>
<dbReference type="InterPro" id="IPR007361">
    <property type="entry name" value="DUF427"/>
</dbReference>
<dbReference type="AlphaFoldDB" id="A0A1I6MYP2"/>
<keyword evidence="3" id="KW-1185">Reference proteome</keyword>
<reference evidence="2 3" key="1">
    <citation type="submission" date="2016-10" db="EMBL/GenBank/DDBJ databases">
        <authorList>
            <person name="de Groot N.N."/>
        </authorList>
    </citation>
    <scope>NUCLEOTIDE SEQUENCE [LARGE SCALE GENOMIC DNA]</scope>
    <source>
        <strain evidence="2 3">DSM 21001</strain>
    </source>
</reference>
<evidence type="ECO:0000259" key="1">
    <source>
        <dbReference type="Pfam" id="PF04248"/>
    </source>
</evidence>
<gene>
    <name evidence="2" type="ORF">SAMN05421771_3868</name>
</gene>
<evidence type="ECO:0000313" key="2">
    <source>
        <dbReference type="EMBL" id="SFS20825.1"/>
    </source>
</evidence>
<dbReference type="Proteomes" id="UP000199024">
    <property type="component" value="Unassembled WGS sequence"/>
</dbReference>
<dbReference type="EMBL" id="FOZL01000002">
    <property type="protein sequence ID" value="SFS20825.1"/>
    <property type="molecule type" value="Genomic_DNA"/>
</dbReference>
<organism evidence="2 3">
    <name type="scientific">Granulicella pectinivorans</name>
    <dbReference type="NCBI Taxonomy" id="474950"/>
    <lineage>
        <taxon>Bacteria</taxon>
        <taxon>Pseudomonadati</taxon>
        <taxon>Acidobacteriota</taxon>
        <taxon>Terriglobia</taxon>
        <taxon>Terriglobales</taxon>
        <taxon>Acidobacteriaceae</taxon>
        <taxon>Granulicella</taxon>
    </lineage>
</organism>
<dbReference type="OrthoDB" id="119916at2"/>
<dbReference type="InterPro" id="IPR038694">
    <property type="entry name" value="DUF427_sf"/>
</dbReference>
<dbReference type="PANTHER" id="PTHR43058:SF1">
    <property type="entry name" value="DUF427 DOMAIN-CONTAINING PROTEIN"/>
    <property type="match status" value="1"/>
</dbReference>